<evidence type="ECO:0000256" key="1">
    <source>
        <dbReference type="ARBA" id="ARBA00004651"/>
    </source>
</evidence>
<keyword evidence="7 8" id="KW-0472">Membrane</keyword>
<name>A0ABQ5NBP6_9CLOT</name>
<comment type="subcellular location">
    <subcellularLocation>
        <location evidence="1">Cell membrane</location>
        <topology evidence="1">Multi-pass membrane protein</topology>
    </subcellularLocation>
</comment>
<evidence type="ECO:0000313" key="9">
    <source>
        <dbReference type="EMBL" id="GLC32685.1"/>
    </source>
</evidence>
<organism evidence="9 10">
    <name type="scientific">Clostridium omnivorum</name>
    <dbReference type="NCBI Taxonomy" id="1604902"/>
    <lineage>
        <taxon>Bacteria</taxon>
        <taxon>Bacillati</taxon>
        <taxon>Bacillota</taxon>
        <taxon>Clostridia</taxon>
        <taxon>Eubacteriales</taxon>
        <taxon>Clostridiaceae</taxon>
        <taxon>Clostridium</taxon>
    </lineage>
</organism>
<sequence>MFTEYFKTKKYYLSLIALVFIISLIWIVTVNTQPFSDFSYYNDLAISIANGGQWGDTYTTVGYPIILGFIYKIFGANIFIAKIFNLILSMVNNILVLIILDKVKLKERDKMIIFLLFVFFPANIYFNSVLGTEILFTNIMLISTLVFFSHLKYKYFIIGFLVALNTMIKPFFILFVFLIFIVNWIVDKKLINSIKNSLIVLVVAFVFISPWVYRNTKLVGQMTYVSNNGGIVLYINNNSQNHNGRWMPVADVENSIINLPEFKNANMTEKNKMFSKEAKKWIVSHPKEFLNLGFKRLYNTYYLGDDVGYSLYDTNFSDEVKHKIFNFTNFTRNLVFIPATIYILICSVILIKDLLYKNTLNLFKVYMLVLYYMFTCVYFITEGQGRYAFPVIFILIYFFVELMLTIFDRLNIKVGSKKVKYS</sequence>
<feature type="transmembrane region" description="Helical" evidence="8">
    <location>
        <begin position="78"/>
        <end position="100"/>
    </location>
</feature>
<keyword evidence="4" id="KW-0808">Transferase</keyword>
<evidence type="ECO:0000313" key="10">
    <source>
        <dbReference type="Proteomes" id="UP001208567"/>
    </source>
</evidence>
<reference evidence="9 10" key="1">
    <citation type="journal article" date="2024" name="Int. J. Syst. Evol. Microbiol.">
        <title>Clostridium omnivorum sp. nov., isolated from anoxic soil under the treatment of reductive soil disinfestation.</title>
        <authorList>
            <person name="Ueki A."/>
            <person name="Tonouchi A."/>
            <person name="Kaku N."/>
            <person name="Honma S."/>
            <person name="Ueki K."/>
        </authorList>
    </citation>
    <scope>NUCLEOTIDE SEQUENCE [LARGE SCALE GENOMIC DNA]</scope>
    <source>
        <strain evidence="9 10">E14</strain>
    </source>
</reference>
<proteinExistence type="predicted"/>
<feature type="transmembrane region" description="Helical" evidence="8">
    <location>
        <begin position="334"/>
        <end position="351"/>
    </location>
</feature>
<dbReference type="EMBL" id="BRXR01000001">
    <property type="protein sequence ID" value="GLC32685.1"/>
    <property type="molecule type" value="Genomic_DNA"/>
</dbReference>
<dbReference type="PANTHER" id="PTHR33908">
    <property type="entry name" value="MANNOSYLTRANSFERASE YKCB-RELATED"/>
    <property type="match status" value="1"/>
</dbReference>
<dbReference type="PANTHER" id="PTHR33908:SF11">
    <property type="entry name" value="MEMBRANE PROTEIN"/>
    <property type="match status" value="1"/>
</dbReference>
<evidence type="ECO:0000256" key="3">
    <source>
        <dbReference type="ARBA" id="ARBA00022676"/>
    </source>
</evidence>
<feature type="transmembrane region" description="Helical" evidence="8">
    <location>
        <begin position="112"/>
        <end position="136"/>
    </location>
</feature>
<dbReference type="InterPro" id="IPR050297">
    <property type="entry name" value="LipidA_mod_glycosyltrf_83"/>
</dbReference>
<evidence type="ECO:0000256" key="5">
    <source>
        <dbReference type="ARBA" id="ARBA00022692"/>
    </source>
</evidence>
<evidence type="ECO:0000256" key="8">
    <source>
        <dbReference type="SAM" id="Phobius"/>
    </source>
</evidence>
<feature type="transmembrane region" description="Helical" evidence="8">
    <location>
        <begin position="387"/>
        <end position="407"/>
    </location>
</feature>
<feature type="transmembrane region" description="Helical" evidence="8">
    <location>
        <begin position="12"/>
        <end position="30"/>
    </location>
</feature>
<comment type="caution">
    <text evidence="9">The sequence shown here is derived from an EMBL/GenBank/DDBJ whole genome shotgun (WGS) entry which is preliminary data.</text>
</comment>
<protein>
    <submittedName>
        <fullName evidence="9">Membrane protein</fullName>
    </submittedName>
</protein>
<gene>
    <name evidence="9" type="ORF">bsdE14_40950</name>
</gene>
<keyword evidence="6 8" id="KW-1133">Transmembrane helix</keyword>
<keyword evidence="5 8" id="KW-0812">Transmembrane</keyword>
<keyword evidence="3" id="KW-0328">Glycosyltransferase</keyword>
<feature type="transmembrane region" description="Helical" evidence="8">
    <location>
        <begin position="197"/>
        <end position="213"/>
    </location>
</feature>
<dbReference type="Proteomes" id="UP001208567">
    <property type="component" value="Unassembled WGS sequence"/>
</dbReference>
<evidence type="ECO:0000256" key="6">
    <source>
        <dbReference type="ARBA" id="ARBA00022989"/>
    </source>
</evidence>
<accession>A0ABQ5NBP6</accession>
<evidence type="ECO:0000256" key="2">
    <source>
        <dbReference type="ARBA" id="ARBA00022475"/>
    </source>
</evidence>
<evidence type="ECO:0000256" key="7">
    <source>
        <dbReference type="ARBA" id="ARBA00023136"/>
    </source>
</evidence>
<evidence type="ECO:0000256" key="4">
    <source>
        <dbReference type="ARBA" id="ARBA00022679"/>
    </source>
</evidence>
<feature type="transmembrane region" description="Helical" evidence="8">
    <location>
        <begin position="363"/>
        <end position="381"/>
    </location>
</feature>
<keyword evidence="10" id="KW-1185">Reference proteome</keyword>
<dbReference type="RefSeq" id="WP_264851996.1">
    <property type="nucleotide sequence ID" value="NZ_BRXR01000001.1"/>
</dbReference>
<feature type="transmembrane region" description="Helical" evidence="8">
    <location>
        <begin position="156"/>
        <end position="185"/>
    </location>
</feature>
<keyword evidence="2" id="KW-1003">Cell membrane</keyword>